<dbReference type="EMBL" id="CADIKI010000036">
    <property type="protein sequence ID" value="CAB3810452.1"/>
    <property type="molecule type" value="Genomic_DNA"/>
</dbReference>
<dbReference type="Proteomes" id="UP000494252">
    <property type="component" value="Unassembled WGS sequence"/>
</dbReference>
<gene>
    <name evidence="1" type="ORF">LMG27177_07216</name>
</gene>
<accession>A0A6J5H2A5</accession>
<protein>
    <submittedName>
        <fullName evidence="1">Uncharacterized protein</fullName>
    </submittedName>
</protein>
<evidence type="ECO:0000313" key="2">
    <source>
        <dbReference type="Proteomes" id="UP000494252"/>
    </source>
</evidence>
<keyword evidence="2" id="KW-1185">Reference proteome</keyword>
<name>A0A6J5H2A5_9BURK</name>
<organism evidence="1 2">
    <name type="scientific">Paraburkholderia fynbosensis</name>
    <dbReference type="NCBI Taxonomy" id="1200993"/>
    <lineage>
        <taxon>Bacteria</taxon>
        <taxon>Pseudomonadati</taxon>
        <taxon>Pseudomonadota</taxon>
        <taxon>Betaproteobacteria</taxon>
        <taxon>Burkholderiales</taxon>
        <taxon>Burkholderiaceae</taxon>
        <taxon>Paraburkholderia</taxon>
    </lineage>
</organism>
<reference evidence="1 2" key="1">
    <citation type="submission" date="2020-04" db="EMBL/GenBank/DDBJ databases">
        <authorList>
            <person name="De Canck E."/>
        </authorList>
    </citation>
    <scope>NUCLEOTIDE SEQUENCE [LARGE SCALE GENOMIC DNA]</scope>
    <source>
        <strain evidence="1 2">LMG 27177</strain>
    </source>
</reference>
<sequence>MQSACEAANESSVPGSTTHRSLACIVASIQNLAQIESAYGTATALTVRHVVYVTDRRIGAS</sequence>
<dbReference type="AlphaFoldDB" id="A0A6J5H2A5"/>
<evidence type="ECO:0000313" key="1">
    <source>
        <dbReference type="EMBL" id="CAB3810452.1"/>
    </source>
</evidence>
<proteinExistence type="predicted"/>